<dbReference type="OMA" id="ERIHRCP"/>
<proteinExistence type="predicted"/>
<dbReference type="AlphaFoldDB" id="A0A672H8D6"/>
<feature type="region of interest" description="Disordered" evidence="1">
    <location>
        <begin position="221"/>
        <end position="244"/>
    </location>
</feature>
<evidence type="ECO:0000313" key="3">
    <source>
        <dbReference type="Proteomes" id="UP000472267"/>
    </source>
</evidence>
<feature type="compositionally biased region" description="Pro residues" evidence="1">
    <location>
        <begin position="234"/>
        <end position="244"/>
    </location>
</feature>
<reference evidence="2" key="3">
    <citation type="submission" date="2025-09" db="UniProtKB">
        <authorList>
            <consortium name="Ensembl"/>
        </authorList>
    </citation>
    <scope>IDENTIFICATION</scope>
</reference>
<name>A0A672H8D6_SALFA</name>
<reference evidence="2" key="2">
    <citation type="submission" date="2025-08" db="UniProtKB">
        <authorList>
            <consortium name="Ensembl"/>
        </authorList>
    </citation>
    <scope>IDENTIFICATION</scope>
</reference>
<feature type="region of interest" description="Disordered" evidence="1">
    <location>
        <begin position="106"/>
        <end position="157"/>
    </location>
</feature>
<dbReference type="InterPro" id="IPR047876">
    <property type="entry name" value="SHKBP1/KCTD3"/>
</dbReference>
<evidence type="ECO:0000256" key="1">
    <source>
        <dbReference type="SAM" id="MobiDB-lite"/>
    </source>
</evidence>
<accession>A0A672H8D6</accession>
<dbReference type="PANTHER" id="PTHR15859">
    <property type="entry name" value="SETA BINDING PROTEIN 1"/>
    <property type="match status" value="1"/>
</dbReference>
<dbReference type="PANTHER" id="PTHR15859:SF5">
    <property type="entry name" value="SH3KBP1-BINDING PROTEIN 1"/>
    <property type="match status" value="1"/>
</dbReference>
<dbReference type="InParanoid" id="A0A672H8D6"/>
<evidence type="ECO:0000313" key="2">
    <source>
        <dbReference type="Ensembl" id="ENSSFAP00005025330.1"/>
    </source>
</evidence>
<dbReference type="Ensembl" id="ENSSFAT00005026342.1">
    <property type="protein sequence ID" value="ENSSFAP00005025330.1"/>
    <property type="gene ID" value="ENSSFAG00005013035.1"/>
</dbReference>
<feature type="compositionally biased region" description="Low complexity" evidence="1">
    <location>
        <begin position="122"/>
        <end position="140"/>
    </location>
</feature>
<dbReference type="Proteomes" id="UP000472267">
    <property type="component" value="Chromosome 14"/>
</dbReference>
<feature type="compositionally biased region" description="Basic and acidic residues" evidence="1">
    <location>
        <begin position="148"/>
        <end position="157"/>
    </location>
</feature>
<sequence length="244" mass="26335">MISTQPGSTPLTSFKILSLDEVDDTAAAAAGRPVRSVDGTSITAFMVHECEGSSRIGSRPRRYLFSGHSNGSIQMWDLTTAMEIAGKVDIRALGFILPRCAAASPQAPPPLPLAKPSRDPIHSPAHPMHGPAHPLHGPAHPHSPPPPRHQDREAVRRGSFVERCQELAKGSEAGLEGGRRSLAVCSELEARFGLVARPPPSPCRPAPALRRERIHRCPRRRCPLRPSLHRSVGPRPPPLQAPPL</sequence>
<organism evidence="2 3">
    <name type="scientific">Salarias fasciatus</name>
    <name type="common">Jewelled blenny</name>
    <name type="synonym">Blennius fasciatus</name>
    <dbReference type="NCBI Taxonomy" id="181472"/>
    <lineage>
        <taxon>Eukaryota</taxon>
        <taxon>Metazoa</taxon>
        <taxon>Chordata</taxon>
        <taxon>Craniata</taxon>
        <taxon>Vertebrata</taxon>
        <taxon>Euteleostomi</taxon>
        <taxon>Actinopterygii</taxon>
        <taxon>Neopterygii</taxon>
        <taxon>Teleostei</taxon>
        <taxon>Neoteleostei</taxon>
        <taxon>Acanthomorphata</taxon>
        <taxon>Ovalentaria</taxon>
        <taxon>Blenniimorphae</taxon>
        <taxon>Blenniiformes</taxon>
        <taxon>Blennioidei</taxon>
        <taxon>Blenniidae</taxon>
        <taxon>Salariinae</taxon>
        <taxon>Salarias</taxon>
    </lineage>
</organism>
<protein>
    <submittedName>
        <fullName evidence="2">Uncharacterized protein</fullName>
    </submittedName>
</protein>
<keyword evidence="3" id="KW-1185">Reference proteome</keyword>
<reference evidence="2" key="1">
    <citation type="submission" date="2019-06" db="EMBL/GenBank/DDBJ databases">
        <authorList>
            <consortium name="Wellcome Sanger Institute Data Sharing"/>
        </authorList>
    </citation>
    <scope>NUCLEOTIDE SEQUENCE [LARGE SCALE GENOMIC DNA]</scope>
</reference>